<proteinExistence type="predicted"/>
<sequence length="66" mass="6927">MPVGIVGRRTVPPRESGTIGIPQAAAFVLLSRTGGRLSRGARTRVRADGVVGRATPTRTYGIPDAR</sequence>
<accession>A0ABP5QSN4</accession>
<dbReference type="EMBL" id="BAAART010000093">
    <property type="protein sequence ID" value="GAA2243587.1"/>
    <property type="molecule type" value="Genomic_DNA"/>
</dbReference>
<comment type="caution">
    <text evidence="1">The sequence shown here is derived from an EMBL/GenBank/DDBJ whole genome shotgun (WGS) entry which is preliminary data.</text>
</comment>
<protein>
    <submittedName>
        <fullName evidence="1">Uncharacterized protein</fullName>
    </submittedName>
</protein>
<gene>
    <name evidence="1" type="ORF">GCM10010104_44700</name>
</gene>
<reference evidence="2" key="1">
    <citation type="journal article" date="2019" name="Int. J. Syst. Evol. Microbiol.">
        <title>The Global Catalogue of Microorganisms (GCM) 10K type strain sequencing project: providing services to taxonomists for standard genome sequencing and annotation.</title>
        <authorList>
            <consortium name="The Broad Institute Genomics Platform"/>
            <consortium name="The Broad Institute Genome Sequencing Center for Infectious Disease"/>
            <person name="Wu L."/>
            <person name="Ma J."/>
        </authorList>
    </citation>
    <scope>NUCLEOTIDE SEQUENCE [LARGE SCALE GENOMIC DNA]</scope>
    <source>
        <strain evidence="2">JCM 3053</strain>
    </source>
</reference>
<evidence type="ECO:0000313" key="1">
    <source>
        <dbReference type="EMBL" id="GAA2243587.1"/>
    </source>
</evidence>
<keyword evidence="2" id="KW-1185">Reference proteome</keyword>
<dbReference type="Proteomes" id="UP001501474">
    <property type="component" value="Unassembled WGS sequence"/>
</dbReference>
<organism evidence="1 2">
    <name type="scientific">Streptomyces indiaensis</name>
    <dbReference type="NCBI Taxonomy" id="284033"/>
    <lineage>
        <taxon>Bacteria</taxon>
        <taxon>Bacillati</taxon>
        <taxon>Actinomycetota</taxon>
        <taxon>Actinomycetes</taxon>
        <taxon>Kitasatosporales</taxon>
        <taxon>Streptomycetaceae</taxon>
        <taxon>Streptomyces</taxon>
    </lineage>
</organism>
<evidence type="ECO:0000313" key="2">
    <source>
        <dbReference type="Proteomes" id="UP001501474"/>
    </source>
</evidence>
<name>A0ABP5QSN4_9ACTN</name>